<dbReference type="InterPro" id="IPR018635">
    <property type="entry name" value="UPF0319"/>
</dbReference>
<dbReference type="EMBL" id="AQPF01000055">
    <property type="protein sequence ID" value="KAF0803106.1"/>
    <property type="molecule type" value="Genomic_DNA"/>
</dbReference>
<keyword evidence="2" id="KW-0732">Signal</keyword>
<comment type="similarity">
    <text evidence="1">Belongs to the UPF0319 family.</text>
</comment>
<evidence type="ECO:0000256" key="2">
    <source>
        <dbReference type="ARBA" id="ARBA00022729"/>
    </source>
</evidence>
<reference evidence="4 5" key="1">
    <citation type="submission" date="2012-09" db="EMBL/GenBank/DDBJ databases">
        <title>Genome Sequence of alkane-degrading Bacterium Alcanivorax sp. 6-D-6.</title>
        <authorList>
            <person name="Lai Q."/>
            <person name="Shao Z."/>
        </authorList>
    </citation>
    <scope>NUCLEOTIDE SEQUENCE [LARGE SCALE GENOMIC DNA]</scope>
    <source>
        <strain evidence="4 5">6-D-6</strain>
    </source>
</reference>
<keyword evidence="5" id="KW-1185">Reference proteome</keyword>
<name>A0ABQ6Y3Q4_9GAMM</name>
<evidence type="ECO:0000256" key="3">
    <source>
        <dbReference type="SAM" id="MobiDB-lite"/>
    </source>
</evidence>
<feature type="compositionally biased region" description="Pro residues" evidence="3">
    <location>
        <begin position="220"/>
        <end position="232"/>
    </location>
</feature>
<organism evidence="4 5">
    <name type="scientific">Alcanivorax xiamenensis</name>
    <dbReference type="NCBI Taxonomy" id="1177156"/>
    <lineage>
        <taxon>Bacteria</taxon>
        <taxon>Pseudomonadati</taxon>
        <taxon>Pseudomonadota</taxon>
        <taxon>Gammaproteobacteria</taxon>
        <taxon>Oceanospirillales</taxon>
        <taxon>Alcanivoracaceae</taxon>
        <taxon>Alcanivorax</taxon>
    </lineage>
</organism>
<sequence>MSIVIKPSPAIGTLSGLFYREFTMPSPRSLLILIFATLALTACARNPVVQLYDGPKKPDTQVLTVRVPTQMEVVTINGQEVKGANTFFNTSHKDLKLTPGTYEIVAYYKELWDLNSESHEVMKSDPVVFPVNGKAGQYYAMNYKQPENAREARELANNFSGWVENTATGEKTPTQPSGLVLKRSILAPLTGTEVESSTSEAVAPKPAAVIAPKEAASAPAPAPAPSSSPAPAAPAGSYVDTLKAQWNQATPEERREFLQWISK</sequence>
<evidence type="ECO:0000313" key="4">
    <source>
        <dbReference type="EMBL" id="KAF0803106.1"/>
    </source>
</evidence>
<evidence type="ECO:0008006" key="6">
    <source>
        <dbReference type="Google" id="ProtNLM"/>
    </source>
</evidence>
<evidence type="ECO:0000313" key="5">
    <source>
        <dbReference type="Proteomes" id="UP000771797"/>
    </source>
</evidence>
<protein>
    <recommendedName>
        <fullName evidence="6">DUF2057 domain-containing protein</fullName>
    </recommendedName>
</protein>
<comment type="caution">
    <text evidence="4">The sequence shown here is derived from an EMBL/GenBank/DDBJ whole genome shotgun (WGS) entry which is preliminary data.</text>
</comment>
<dbReference type="PANTHER" id="PTHR38108">
    <property type="entry name" value="UPF0319 PROTEIN YCCT"/>
    <property type="match status" value="1"/>
</dbReference>
<dbReference type="PANTHER" id="PTHR38108:SF1">
    <property type="entry name" value="UPF0319 PROTEIN YCCT"/>
    <property type="match status" value="1"/>
</dbReference>
<evidence type="ECO:0000256" key="1">
    <source>
        <dbReference type="ARBA" id="ARBA00008490"/>
    </source>
</evidence>
<accession>A0ABQ6Y3Q4</accession>
<dbReference type="Proteomes" id="UP000771797">
    <property type="component" value="Unassembled WGS sequence"/>
</dbReference>
<gene>
    <name evidence="4" type="ORF">A6D6_03797</name>
</gene>
<proteinExistence type="inferred from homology"/>
<dbReference type="Pfam" id="PF09829">
    <property type="entry name" value="DUF2057"/>
    <property type="match status" value="1"/>
</dbReference>
<feature type="region of interest" description="Disordered" evidence="3">
    <location>
        <begin position="214"/>
        <end position="263"/>
    </location>
</feature>